<keyword evidence="8" id="KW-1185">Reference proteome</keyword>
<evidence type="ECO:0000256" key="5">
    <source>
        <dbReference type="ARBA" id="ARBA00023014"/>
    </source>
</evidence>
<keyword evidence="4" id="KW-0408">Iron</keyword>
<dbReference type="GO" id="GO:0005506">
    <property type="term" value="F:iron ion binding"/>
    <property type="evidence" value="ECO:0007669"/>
    <property type="project" value="InterPro"/>
</dbReference>
<evidence type="ECO:0000256" key="3">
    <source>
        <dbReference type="ARBA" id="ARBA00023002"/>
    </source>
</evidence>
<feature type="domain" description="Rieske" evidence="6">
    <location>
        <begin position="27"/>
        <end position="134"/>
    </location>
</feature>
<evidence type="ECO:0000259" key="6">
    <source>
        <dbReference type="PROSITE" id="PS51296"/>
    </source>
</evidence>
<protein>
    <submittedName>
        <fullName evidence="7">Aromatic ring-hydroxylating dioxygenase subunit alpha</fullName>
    </submittedName>
</protein>
<dbReference type="EMBL" id="JADKPO010000024">
    <property type="protein sequence ID" value="MBF4769385.1"/>
    <property type="molecule type" value="Genomic_DNA"/>
</dbReference>
<dbReference type="CDD" id="cd03479">
    <property type="entry name" value="Rieske_RO_Alpha_PhDO_like"/>
    <property type="match status" value="1"/>
</dbReference>
<evidence type="ECO:0000256" key="1">
    <source>
        <dbReference type="ARBA" id="ARBA00022714"/>
    </source>
</evidence>
<dbReference type="InterPro" id="IPR050584">
    <property type="entry name" value="Cholesterol_7-desaturase"/>
</dbReference>
<dbReference type="Pfam" id="PF00355">
    <property type="entry name" value="Rieske"/>
    <property type="match status" value="1"/>
</dbReference>
<dbReference type="Proteomes" id="UP000660668">
    <property type="component" value="Unassembled WGS sequence"/>
</dbReference>
<keyword evidence="1" id="KW-0001">2Fe-2S</keyword>
<evidence type="ECO:0000313" key="7">
    <source>
        <dbReference type="EMBL" id="MBF4769385.1"/>
    </source>
</evidence>
<dbReference type="InterPro" id="IPR015881">
    <property type="entry name" value="ARHD_Rieske_2Fe_2S"/>
</dbReference>
<proteinExistence type="predicted"/>
<accession>A0A930VR71</accession>
<evidence type="ECO:0000256" key="2">
    <source>
        <dbReference type="ARBA" id="ARBA00022723"/>
    </source>
</evidence>
<dbReference type="GO" id="GO:0016705">
    <property type="term" value="F:oxidoreductase activity, acting on paired donors, with incorporation or reduction of molecular oxygen"/>
    <property type="evidence" value="ECO:0007669"/>
    <property type="project" value="UniProtKB-ARBA"/>
</dbReference>
<dbReference type="InterPro" id="IPR036922">
    <property type="entry name" value="Rieske_2Fe-2S_sf"/>
</dbReference>
<sequence>MLSPEINRLLTEVSPGTGMGNALRRYWLPALLSSEVAEPDGAPVRVRMLGEDLVAFRDTTGVVGLVDSKCPHRRAPMFFGRNEECGIRCVYHGWKFDAAGNCVDLPSEPPDSIFKTKVNILAYPTWEGGGIVWAYLGPRAELPPFPAYEWLRAPDTHVRSSKTLEHANYLQALEGGIDTAHSSFVHNNDLGNASRLKSQNTHPQLEVEQTGYGFRYAGIRTLGHDQKYVRAYQFFLPAMQMRAAFIDGQGEPRKTQTLRGHIWVPVDDEWTMVYNWVCGADGDNPISDELWEKHEKAAGRGADDFIPGSYRLKRNLDNDFLIDREMQRTRTYTGITGLNTQDFAVQEGMGAVCDRSQEHLGTSDRAIIVARRMLREAVDDVAEGRRPLGVETDELRLVRPAEAILDGPLPWQEAMKDLLSAQW</sequence>
<dbReference type="InterPro" id="IPR045623">
    <property type="entry name" value="LigXa_C"/>
</dbReference>
<dbReference type="Gene3D" id="3.90.380.10">
    <property type="entry name" value="Naphthalene 1,2-dioxygenase Alpha Subunit, Chain A, domain 1"/>
    <property type="match status" value="1"/>
</dbReference>
<dbReference type="PROSITE" id="PS00570">
    <property type="entry name" value="RING_HYDROXYL_ALPHA"/>
    <property type="match status" value="1"/>
</dbReference>
<dbReference type="GO" id="GO:0051213">
    <property type="term" value="F:dioxygenase activity"/>
    <property type="evidence" value="ECO:0007669"/>
    <property type="project" value="UniProtKB-KW"/>
</dbReference>
<keyword evidence="7" id="KW-0223">Dioxygenase</keyword>
<evidence type="ECO:0000256" key="4">
    <source>
        <dbReference type="ARBA" id="ARBA00023004"/>
    </source>
</evidence>
<organism evidence="7 8">
    <name type="scientific">Nocardioides agariphilus</name>
    <dbReference type="NCBI Taxonomy" id="433664"/>
    <lineage>
        <taxon>Bacteria</taxon>
        <taxon>Bacillati</taxon>
        <taxon>Actinomycetota</taxon>
        <taxon>Actinomycetes</taxon>
        <taxon>Propionibacteriales</taxon>
        <taxon>Nocardioidaceae</taxon>
        <taxon>Nocardioides</taxon>
    </lineage>
</organism>
<name>A0A930VR71_9ACTN</name>
<dbReference type="PROSITE" id="PS51296">
    <property type="entry name" value="RIESKE"/>
    <property type="match status" value="1"/>
</dbReference>
<dbReference type="GO" id="GO:0051537">
    <property type="term" value="F:2 iron, 2 sulfur cluster binding"/>
    <property type="evidence" value="ECO:0007669"/>
    <property type="project" value="UniProtKB-KW"/>
</dbReference>
<dbReference type="PANTHER" id="PTHR21266:SF59">
    <property type="entry name" value="BLR4922 PROTEIN"/>
    <property type="match status" value="1"/>
</dbReference>
<dbReference type="SUPFAM" id="SSF55961">
    <property type="entry name" value="Bet v1-like"/>
    <property type="match status" value="1"/>
</dbReference>
<dbReference type="GO" id="GO:0004497">
    <property type="term" value="F:monooxygenase activity"/>
    <property type="evidence" value="ECO:0007669"/>
    <property type="project" value="UniProtKB-ARBA"/>
</dbReference>
<dbReference type="AlphaFoldDB" id="A0A930VR71"/>
<dbReference type="PANTHER" id="PTHR21266">
    <property type="entry name" value="IRON-SULFUR DOMAIN CONTAINING PROTEIN"/>
    <property type="match status" value="1"/>
</dbReference>
<gene>
    <name evidence="7" type="ORF">ISU10_16575</name>
</gene>
<keyword evidence="5" id="KW-0411">Iron-sulfur</keyword>
<dbReference type="InterPro" id="IPR017941">
    <property type="entry name" value="Rieske_2Fe-2S"/>
</dbReference>
<dbReference type="Pfam" id="PF19301">
    <property type="entry name" value="LigXa_C"/>
    <property type="match status" value="1"/>
</dbReference>
<reference evidence="7" key="1">
    <citation type="submission" date="2020-11" db="EMBL/GenBank/DDBJ databases">
        <title>Nocardioides cynanchi sp. nov., isolated from soil of rhizosphere of Cynanchum wilfordii.</title>
        <authorList>
            <person name="Lee J.-S."/>
            <person name="Suh M.K."/>
            <person name="Kim J.-S."/>
        </authorList>
    </citation>
    <scope>NUCLEOTIDE SEQUENCE</scope>
    <source>
        <strain evidence="7">KCTC 19276</strain>
    </source>
</reference>
<dbReference type="SUPFAM" id="SSF50022">
    <property type="entry name" value="ISP domain"/>
    <property type="match status" value="1"/>
</dbReference>
<keyword evidence="2" id="KW-0479">Metal-binding</keyword>
<keyword evidence="3" id="KW-0560">Oxidoreductase</keyword>
<comment type="caution">
    <text evidence="7">The sequence shown here is derived from an EMBL/GenBank/DDBJ whole genome shotgun (WGS) entry which is preliminary data.</text>
</comment>
<evidence type="ECO:0000313" key="8">
    <source>
        <dbReference type="Proteomes" id="UP000660668"/>
    </source>
</evidence>
<dbReference type="RefSeq" id="WP_194697532.1">
    <property type="nucleotide sequence ID" value="NZ_JADKPO010000024.1"/>
</dbReference>
<dbReference type="CDD" id="cd08878">
    <property type="entry name" value="RHO_alpha_C_DMO-like"/>
    <property type="match status" value="1"/>
</dbReference>
<dbReference type="Gene3D" id="2.102.10.10">
    <property type="entry name" value="Rieske [2Fe-2S] iron-sulphur domain"/>
    <property type="match status" value="1"/>
</dbReference>